<evidence type="ECO:0000313" key="2">
    <source>
        <dbReference type="EMBL" id="SKA31835.1"/>
    </source>
</evidence>
<dbReference type="RefSeq" id="WP_078709688.1">
    <property type="nucleotide sequence ID" value="NZ_FUXL01000014.1"/>
</dbReference>
<protein>
    <submittedName>
        <fullName evidence="2">Nucleoside-diphosphate-sugar epimerase</fullName>
    </submittedName>
</protein>
<sequence length="303" mass="31537">MRVFLTGATGFIGSHILPELLEAGHQVLGLTRSDAGARALAAAGAEAHLGTLEDTDSLREGAARADAVIHTAFDHDFSNFAANCEKDGRAIAALGSALKGTDRPILITSAVGMGATGPGEAAREDVFDAHHPSPRIASERAGAALSAEGVNVSVIRLPQVHDTAKQGLVSPYIELSKAKGVAAYVGDGLNRWSAAHVVDVARLYRLAMEKAQPGTRYHASAEEGVPVREIAEVVSAGLGVPTVSLSPQEAGEHFGWLALFAGWDMLTSSAWTRKALGWEPRGPGLIADLRNMDYSVVGAAHGA</sequence>
<dbReference type="PANTHER" id="PTHR48079:SF6">
    <property type="entry name" value="NAD(P)-BINDING DOMAIN-CONTAINING PROTEIN-RELATED"/>
    <property type="match status" value="1"/>
</dbReference>
<dbReference type="OrthoDB" id="9787292at2"/>
<dbReference type="InterPro" id="IPR051783">
    <property type="entry name" value="NAD(P)-dependent_oxidoreduct"/>
</dbReference>
<proteinExistence type="predicted"/>
<evidence type="ECO:0000313" key="3">
    <source>
        <dbReference type="Proteomes" id="UP000190135"/>
    </source>
</evidence>
<keyword evidence="3" id="KW-1185">Reference proteome</keyword>
<organism evidence="2 3">
    <name type="scientific">Consotaella salsifontis</name>
    <dbReference type="NCBI Taxonomy" id="1365950"/>
    <lineage>
        <taxon>Bacteria</taxon>
        <taxon>Pseudomonadati</taxon>
        <taxon>Pseudomonadota</taxon>
        <taxon>Alphaproteobacteria</taxon>
        <taxon>Hyphomicrobiales</taxon>
        <taxon>Aurantimonadaceae</taxon>
        <taxon>Consotaella</taxon>
    </lineage>
</organism>
<dbReference type="PANTHER" id="PTHR48079">
    <property type="entry name" value="PROTEIN YEEZ"/>
    <property type="match status" value="1"/>
</dbReference>
<dbReference type="GO" id="GO:0004029">
    <property type="term" value="F:aldehyde dehydrogenase (NAD+) activity"/>
    <property type="evidence" value="ECO:0007669"/>
    <property type="project" value="TreeGrafter"/>
</dbReference>
<dbReference type="GO" id="GO:0005737">
    <property type="term" value="C:cytoplasm"/>
    <property type="evidence" value="ECO:0007669"/>
    <property type="project" value="TreeGrafter"/>
</dbReference>
<gene>
    <name evidence="2" type="ORF">SAMN05428963_11466</name>
</gene>
<dbReference type="EMBL" id="FUXL01000014">
    <property type="protein sequence ID" value="SKA31835.1"/>
    <property type="molecule type" value="Genomic_DNA"/>
</dbReference>
<dbReference type="SUPFAM" id="SSF51735">
    <property type="entry name" value="NAD(P)-binding Rossmann-fold domains"/>
    <property type="match status" value="1"/>
</dbReference>
<dbReference type="InterPro" id="IPR001509">
    <property type="entry name" value="Epimerase_deHydtase"/>
</dbReference>
<dbReference type="Pfam" id="PF01370">
    <property type="entry name" value="Epimerase"/>
    <property type="match status" value="1"/>
</dbReference>
<dbReference type="InterPro" id="IPR036291">
    <property type="entry name" value="NAD(P)-bd_dom_sf"/>
</dbReference>
<dbReference type="Proteomes" id="UP000190135">
    <property type="component" value="Unassembled WGS sequence"/>
</dbReference>
<feature type="domain" description="NAD-dependent epimerase/dehydratase" evidence="1">
    <location>
        <begin position="3"/>
        <end position="215"/>
    </location>
</feature>
<evidence type="ECO:0000259" key="1">
    <source>
        <dbReference type="Pfam" id="PF01370"/>
    </source>
</evidence>
<accession>A0A1T4SU98</accession>
<reference evidence="2 3" key="1">
    <citation type="submission" date="2017-02" db="EMBL/GenBank/DDBJ databases">
        <authorList>
            <person name="Peterson S.W."/>
        </authorList>
    </citation>
    <scope>NUCLEOTIDE SEQUENCE [LARGE SCALE GENOMIC DNA]</scope>
    <source>
        <strain evidence="2 3">USBA 369</strain>
    </source>
</reference>
<dbReference type="AlphaFoldDB" id="A0A1T4SU98"/>
<dbReference type="STRING" id="1365950.SAMN05428963_11466"/>
<dbReference type="CDD" id="cd05262">
    <property type="entry name" value="SDR_a7"/>
    <property type="match status" value="1"/>
</dbReference>
<dbReference type="Gene3D" id="3.40.50.720">
    <property type="entry name" value="NAD(P)-binding Rossmann-like Domain"/>
    <property type="match status" value="1"/>
</dbReference>
<name>A0A1T4SU98_9HYPH</name>